<sequence length="80" mass="8576">MTTSERRHVSPVDGPVPLPEQGRAAPRHELLTRCAACGAGDPAGTVLGWTMEPATGNRWCPSCSRAHLRDIESRLPGGSW</sequence>
<dbReference type="RefSeq" id="WP_205260260.1">
    <property type="nucleotide sequence ID" value="NZ_JAERWK010000010.1"/>
</dbReference>
<dbReference type="Proteomes" id="UP000663792">
    <property type="component" value="Unassembled WGS sequence"/>
</dbReference>
<dbReference type="EMBL" id="JAERWK010000010">
    <property type="protein sequence ID" value="MBM9467306.1"/>
    <property type="molecule type" value="Genomic_DNA"/>
</dbReference>
<reference evidence="2" key="1">
    <citation type="submission" date="2021-01" db="EMBL/GenBank/DDBJ databases">
        <title>YIM 132084 draft genome.</title>
        <authorList>
            <person name="An D."/>
        </authorList>
    </citation>
    <scope>NUCLEOTIDE SEQUENCE</scope>
    <source>
        <strain evidence="2">YIM 132084</strain>
    </source>
</reference>
<name>A0A939BZ45_9ACTN</name>
<organism evidence="2 3">
    <name type="scientific">Nakamurella leprariae</name>
    <dbReference type="NCBI Taxonomy" id="2803911"/>
    <lineage>
        <taxon>Bacteria</taxon>
        <taxon>Bacillati</taxon>
        <taxon>Actinomycetota</taxon>
        <taxon>Actinomycetes</taxon>
        <taxon>Nakamurellales</taxon>
        <taxon>Nakamurellaceae</taxon>
        <taxon>Nakamurella</taxon>
    </lineage>
</organism>
<dbReference type="AlphaFoldDB" id="A0A939BZ45"/>
<evidence type="ECO:0000313" key="2">
    <source>
        <dbReference type="EMBL" id="MBM9467306.1"/>
    </source>
</evidence>
<evidence type="ECO:0000256" key="1">
    <source>
        <dbReference type="SAM" id="MobiDB-lite"/>
    </source>
</evidence>
<comment type="caution">
    <text evidence="2">The sequence shown here is derived from an EMBL/GenBank/DDBJ whole genome shotgun (WGS) entry which is preliminary data.</text>
</comment>
<feature type="compositionally biased region" description="Basic and acidic residues" evidence="1">
    <location>
        <begin position="1"/>
        <end position="10"/>
    </location>
</feature>
<protein>
    <submittedName>
        <fullName evidence="2">Uncharacterized protein</fullName>
    </submittedName>
</protein>
<feature type="region of interest" description="Disordered" evidence="1">
    <location>
        <begin position="1"/>
        <end position="24"/>
    </location>
</feature>
<gene>
    <name evidence="2" type="ORF">JL106_08445</name>
</gene>
<evidence type="ECO:0000313" key="3">
    <source>
        <dbReference type="Proteomes" id="UP000663792"/>
    </source>
</evidence>
<proteinExistence type="predicted"/>
<accession>A0A939BZ45</accession>
<keyword evidence="3" id="KW-1185">Reference proteome</keyword>